<dbReference type="PROSITE" id="PS50977">
    <property type="entry name" value="HTH_TETR_2"/>
    <property type="match status" value="1"/>
</dbReference>
<dbReference type="InterPro" id="IPR039538">
    <property type="entry name" value="BetI_C"/>
</dbReference>
<evidence type="ECO:0000259" key="6">
    <source>
        <dbReference type="PROSITE" id="PS50977"/>
    </source>
</evidence>
<keyword evidence="2" id="KW-0805">Transcription regulation</keyword>
<keyword evidence="4" id="KW-0804">Transcription</keyword>
<dbReference type="PANTHER" id="PTHR30055:SF234">
    <property type="entry name" value="HTH-TYPE TRANSCRIPTIONAL REGULATOR BETI"/>
    <property type="match status" value="1"/>
</dbReference>
<dbReference type="InterPro" id="IPR036271">
    <property type="entry name" value="Tet_transcr_reg_TetR-rel_C_sf"/>
</dbReference>
<gene>
    <name evidence="7" type="ORF">GCM10023318_36300</name>
</gene>
<evidence type="ECO:0000256" key="4">
    <source>
        <dbReference type="ARBA" id="ARBA00023163"/>
    </source>
</evidence>
<dbReference type="InterPro" id="IPR001647">
    <property type="entry name" value="HTH_TetR"/>
</dbReference>
<feature type="domain" description="HTH tetR-type" evidence="6">
    <location>
        <begin position="7"/>
        <end position="67"/>
    </location>
</feature>
<keyword evidence="8" id="KW-1185">Reference proteome</keyword>
<dbReference type="EMBL" id="BAABJM010000003">
    <property type="protein sequence ID" value="GAA5057714.1"/>
    <property type="molecule type" value="Genomic_DNA"/>
</dbReference>
<accession>A0ABP9KI82</accession>
<dbReference type="PRINTS" id="PR00455">
    <property type="entry name" value="HTHTETR"/>
</dbReference>
<sequence length="191" mass="20737">MRNPDPDERRTTIIRAVWQVIADNGMGAVSMRNVATAAGVSVGRIQYWFSSKDELLLASLEAMLHGATRLHADTTDGADDREKLWQLIGQPIPRAETSGVGVSVFHQYVAASINHPTFARMLGEAKDGAEHEATRLLGRIAPDLTDPRTAARSLIATADGLTMRVLIGSLPATEAVRTLRTTMHQIISRDA</sequence>
<protein>
    <submittedName>
        <fullName evidence="7">TetR/AcrR family transcriptional regulator</fullName>
    </submittedName>
</protein>
<dbReference type="InterPro" id="IPR050109">
    <property type="entry name" value="HTH-type_TetR-like_transc_reg"/>
</dbReference>
<reference evidence="8" key="1">
    <citation type="journal article" date="2019" name="Int. J. Syst. Evol. Microbiol.">
        <title>The Global Catalogue of Microorganisms (GCM) 10K type strain sequencing project: providing services to taxonomists for standard genome sequencing and annotation.</title>
        <authorList>
            <consortium name="The Broad Institute Genomics Platform"/>
            <consortium name="The Broad Institute Genome Sequencing Center for Infectious Disease"/>
            <person name="Wu L."/>
            <person name="Ma J."/>
        </authorList>
    </citation>
    <scope>NUCLEOTIDE SEQUENCE [LARGE SCALE GENOMIC DNA]</scope>
    <source>
        <strain evidence="8">JCM 18298</strain>
    </source>
</reference>
<name>A0ABP9KI82_9NOCA</name>
<dbReference type="SUPFAM" id="SSF48498">
    <property type="entry name" value="Tetracyclin repressor-like, C-terminal domain"/>
    <property type="match status" value="1"/>
</dbReference>
<comment type="caution">
    <text evidence="7">The sequence shown here is derived from an EMBL/GenBank/DDBJ whole genome shotgun (WGS) entry which is preliminary data.</text>
</comment>
<dbReference type="Pfam" id="PF00440">
    <property type="entry name" value="TetR_N"/>
    <property type="match status" value="1"/>
</dbReference>
<keyword evidence="1" id="KW-0678">Repressor</keyword>
<proteinExistence type="predicted"/>
<dbReference type="Proteomes" id="UP001500603">
    <property type="component" value="Unassembled WGS sequence"/>
</dbReference>
<evidence type="ECO:0000256" key="3">
    <source>
        <dbReference type="ARBA" id="ARBA00023125"/>
    </source>
</evidence>
<evidence type="ECO:0000256" key="5">
    <source>
        <dbReference type="PROSITE-ProRule" id="PRU00335"/>
    </source>
</evidence>
<evidence type="ECO:0000256" key="1">
    <source>
        <dbReference type="ARBA" id="ARBA00022491"/>
    </source>
</evidence>
<dbReference type="PANTHER" id="PTHR30055">
    <property type="entry name" value="HTH-TYPE TRANSCRIPTIONAL REGULATOR RUTR"/>
    <property type="match status" value="1"/>
</dbReference>
<evidence type="ECO:0000256" key="2">
    <source>
        <dbReference type="ARBA" id="ARBA00023015"/>
    </source>
</evidence>
<feature type="DNA-binding region" description="H-T-H motif" evidence="5">
    <location>
        <begin position="30"/>
        <end position="49"/>
    </location>
</feature>
<evidence type="ECO:0000313" key="7">
    <source>
        <dbReference type="EMBL" id="GAA5057714.1"/>
    </source>
</evidence>
<dbReference type="InterPro" id="IPR009057">
    <property type="entry name" value="Homeodomain-like_sf"/>
</dbReference>
<dbReference type="Pfam" id="PF13977">
    <property type="entry name" value="TetR_C_6"/>
    <property type="match status" value="1"/>
</dbReference>
<dbReference type="SUPFAM" id="SSF46689">
    <property type="entry name" value="Homeodomain-like"/>
    <property type="match status" value="1"/>
</dbReference>
<organism evidence="7 8">
    <name type="scientific">Nocardia callitridis</name>
    <dbReference type="NCBI Taxonomy" id="648753"/>
    <lineage>
        <taxon>Bacteria</taxon>
        <taxon>Bacillati</taxon>
        <taxon>Actinomycetota</taxon>
        <taxon>Actinomycetes</taxon>
        <taxon>Mycobacteriales</taxon>
        <taxon>Nocardiaceae</taxon>
        <taxon>Nocardia</taxon>
    </lineage>
</organism>
<evidence type="ECO:0000313" key="8">
    <source>
        <dbReference type="Proteomes" id="UP001500603"/>
    </source>
</evidence>
<dbReference type="RefSeq" id="WP_345496718.1">
    <property type="nucleotide sequence ID" value="NZ_BAABJM010000003.1"/>
</dbReference>
<keyword evidence="3 5" id="KW-0238">DNA-binding</keyword>
<dbReference type="Gene3D" id="1.10.357.10">
    <property type="entry name" value="Tetracycline Repressor, domain 2"/>
    <property type="match status" value="1"/>
</dbReference>